<sequence>MCASKENPAKCEMRGVIRFLWAKKLSAADIHRELWAVYGPNIMSEGVVRQWVRFFKDGRTNIHDESRSGRPSVVSADLIKEIDEKIRLLRNFTISQLSEHLPNISRTVLYKTVTRKLGYRKFCARWAPKMLTEIHKTSRMGAARYHTGGEDFLNRIVTGDETWVVHVNAETKQQSMAWGHICSPTRLRKARQTLSARKLMVTVFWDAQGILLIEFMTRGTTINSEVYCRTLKKLKRAIQNKRRGLLSSGVVLLHDNARPHTAVRTGEPNHLLFRVFWQGFGVHDDDDIRGNWEEKQSKTNVAIPVGLESSSRSVISLPAFFQIISSFYLESFRIESRNSKLDMLW</sequence>
<accession>A0A4Y2A5Y7</accession>
<evidence type="ECO:0000259" key="1">
    <source>
        <dbReference type="Pfam" id="PF17906"/>
    </source>
</evidence>
<dbReference type="PANTHER" id="PTHR46060:SF1">
    <property type="entry name" value="MARINER MOS1 TRANSPOSASE-LIKE PROTEIN"/>
    <property type="match status" value="1"/>
</dbReference>
<keyword evidence="2" id="KW-0808">Transferase</keyword>
<reference evidence="2 3" key="1">
    <citation type="journal article" date="2019" name="Sci. Rep.">
        <title>Orb-weaving spider Araneus ventricosus genome elucidates the spidroin gene catalogue.</title>
        <authorList>
            <person name="Kono N."/>
            <person name="Nakamura H."/>
            <person name="Ohtoshi R."/>
            <person name="Moran D.A.P."/>
            <person name="Shinohara A."/>
            <person name="Yoshida Y."/>
            <person name="Fujiwara M."/>
            <person name="Mori M."/>
            <person name="Tomita M."/>
            <person name="Arakawa K."/>
        </authorList>
    </citation>
    <scope>NUCLEOTIDE SEQUENCE [LARGE SCALE GENOMIC DNA]</scope>
</reference>
<dbReference type="Pfam" id="PF01359">
    <property type="entry name" value="Transposase_1"/>
    <property type="match status" value="1"/>
</dbReference>
<dbReference type="Gene3D" id="3.30.420.10">
    <property type="entry name" value="Ribonuclease H-like superfamily/Ribonuclease H"/>
    <property type="match status" value="1"/>
</dbReference>
<dbReference type="InterPro" id="IPR036397">
    <property type="entry name" value="RNaseH_sf"/>
</dbReference>
<dbReference type="OrthoDB" id="10017160at2759"/>
<dbReference type="InterPro" id="IPR052709">
    <property type="entry name" value="Transposase-MT_Hybrid"/>
</dbReference>
<name>A0A4Y2A5Y7_ARAVE</name>
<dbReference type="InterPro" id="IPR001888">
    <property type="entry name" value="Transposase_1"/>
</dbReference>
<evidence type="ECO:0000313" key="2">
    <source>
        <dbReference type="EMBL" id="GBL74344.1"/>
    </source>
</evidence>
<evidence type="ECO:0000313" key="3">
    <source>
        <dbReference type="Proteomes" id="UP000499080"/>
    </source>
</evidence>
<comment type="caution">
    <text evidence="2">The sequence shown here is derived from an EMBL/GenBank/DDBJ whole genome shotgun (WGS) entry which is preliminary data.</text>
</comment>
<dbReference type="EMBL" id="BGPR01000005">
    <property type="protein sequence ID" value="GBL74344.1"/>
    <property type="molecule type" value="Genomic_DNA"/>
</dbReference>
<keyword evidence="2" id="KW-0489">Methyltransferase</keyword>
<keyword evidence="3" id="KW-1185">Reference proteome</keyword>
<dbReference type="InterPro" id="IPR041426">
    <property type="entry name" value="Mos1_HTH"/>
</dbReference>
<dbReference type="GO" id="GO:0008168">
    <property type="term" value="F:methyltransferase activity"/>
    <property type="evidence" value="ECO:0007669"/>
    <property type="project" value="UniProtKB-KW"/>
</dbReference>
<dbReference type="Gene3D" id="1.10.10.1450">
    <property type="match status" value="1"/>
</dbReference>
<organism evidence="2 3">
    <name type="scientific">Araneus ventricosus</name>
    <name type="common">Orbweaver spider</name>
    <name type="synonym">Epeira ventricosa</name>
    <dbReference type="NCBI Taxonomy" id="182803"/>
    <lineage>
        <taxon>Eukaryota</taxon>
        <taxon>Metazoa</taxon>
        <taxon>Ecdysozoa</taxon>
        <taxon>Arthropoda</taxon>
        <taxon>Chelicerata</taxon>
        <taxon>Arachnida</taxon>
        <taxon>Araneae</taxon>
        <taxon>Araneomorphae</taxon>
        <taxon>Entelegynae</taxon>
        <taxon>Araneoidea</taxon>
        <taxon>Araneidae</taxon>
        <taxon>Araneus</taxon>
    </lineage>
</organism>
<dbReference type="Proteomes" id="UP000499080">
    <property type="component" value="Unassembled WGS sequence"/>
</dbReference>
<dbReference type="GO" id="GO:0032259">
    <property type="term" value="P:methylation"/>
    <property type="evidence" value="ECO:0007669"/>
    <property type="project" value="UniProtKB-KW"/>
</dbReference>
<protein>
    <submittedName>
        <fullName evidence="2">Histone-lysine N-methyltransferase SETMAR</fullName>
    </submittedName>
</protein>
<proteinExistence type="predicted"/>
<feature type="domain" description="Mos1 transposase HTH" evidence="1">
    <location>
        <begin position="13"/>
        <end position="58"/>
    </location>
</feature>
<dbReference type="Pfam" id="PF17906">
    <property type="entry name" value="HTH_48"/>
    <property type="match status" value="1"/>
</dbReference>
<dbReference type="GO" id="GO:0003676">
    <property type="term" value="F:nucleic acid binding"/>
    <property type="evidence" value="ECO:0007669"/>
    <property type="project" value="InterPro"/>
</dbReference>
<gene>
    <name evidence="2" type="primary">SETMAR_117</name>
    <name evidence="2" type="ORF">AVEN_235321_1</name>
</gene>
<dbReference type="PANTHER" id="PTHR46060">
    <property type="entry name" value="MARINER MOS1 TRANSPOSASE-LIKE PROTEIN"/>
    <property type="match status" value="1"/>
</dbReference>
<dbReference type="AlphaFoldDB" id="A0A4Y2A5Y7"/>